<dbReference type="AlphaFoldDB" id="A0A6J8CRW5"/>
<protein>
    <submittedName>
        <fullName evidence="1">Uncharacterized protein</fullName>
    </submittedName>
</protein>
<name>A0A6J8CRW5_MYTCO</name>
<proteinExistence type="predicted"/>
<reference evidence="1 2" key="1">
    <citation type="submission" date="2020-06" db="EMBL/GenBank/DDBJ databases">
        <authorList>
            <person name="Li R."/>
            <person name="Bekaert M."/>
        </authorList>
    </citation>
    <scope>NUCLEOTIDE SEQUENCE [LARGE SCALE GENOMIC DNA]</scope>
    <source>
        <strain evidence="2">wild</strain>
    </source>
</reference>
<evidence type="ECO:0000313" key="2">
    <source>
        <dbReference type="Proteomes" id="UP000507470"/>
    </source>
</evidence>
<sequence length="324" mass="37442">MEKAKPVLNDICPGLFRMKLNLMHTSGQVQIENRKIALNTASEREHEIVREVVDLMRTLLDNPLQKHRYIPQNIKKLERNIKNNPKNLNTLADLADLYRTNNLKEKAKIIDDKIGKILDSSDPDDIKEKAICTVEQGYAVLFEEFTENEIEAQQKLIDSSELIKAEQNISVGERKDLLSRASKYTVNARRLLCLAINCKRDDSITDEKKPSMELFQKGIQCLRDISYSMENIYIWTYYYAMACNRMHDITNVIGVRAVELFWSVIVNLPKDNESFSIYRARAYAYIGHKIVSWTEAFYEDLTNSSSTGDVKFQDLLKEPLSAFE</sequence>
<gene>
    <name evidence="1" type="ORF">MCOR_32028</name>
</gene>
<organism evidence="1 2">
    <name type="scientific">Mytilus coruscus</name>
    <name type="common">Sea mussel</name>
    <dbReference type="NCBI Taxonomy" id="42192"/>
    <lineage>
        <taxon>Eukaryota</taxon>
        <taxon>Metazoa</taxon>
        <taxon>Spiralia</taxon>
        <taxon>Lophotrochozoa</taxon>
        <taxon>Mollusca</taxon>
        <taxon>Bivalvia</taxon>
        <taxon>Autobranchia</taxon>
        <taxon>Pteriomorphia</taxon>
        <taxon>Mytilida</taxon>
        <taxon>Mytiloidea</taxon>
        <taxon>Mytilidae</taxon>
        <taxon>Mytilinae</taxon>
        <taxon>Mytilus</taxon>
    </lineage>
</organism>
<dbReference type="Proteomes" id="UP000507470">
    <property type="component" value="Unassembled WGS sequence"/>
</dbReference>
<evidence type="ECO:0000313" key="1">
    <source>
        <dbReference type="EMBL" id="CAC5397602.1"/>
    </source>
</evidence>
<keyword evidence="2" id="KW-1185">Reference proteome</keyword>
<dbReference type="EMBL" id="CACVKT020005697">
    <property type="protein sequence ID" value="CAC5397602.1"/>
    <property type="molecule type" value="Genomic_DNA"/>
</dbReference>
<accession>A0A6J8CRW5</accession>